<name>A0A0D0A3S9_9AGAM</name>
<protein>
    <submittedName>
        <fullName evidence="1">Uncharacterized protein</fullName>
    </submittedName>
</protein>
<sequence>MGKKTSPTTQLRSIFFVLCTGPVSALYIFPSITQNPNGFRRLLTYDVSLVLICIPLKTYYGILALVDIPVETGGLGLSVRYRHVRDGTWHWHWFVSNNNHDSSIRPFGERRVRIMFFCTRVSHNCYIPNDELGWPSPAHLSAHPCATYPRGQWLTCPMVCVLVTRYRRAGSLGRGLRRASIRLTR</sequence>
<dbReference type="AlphaFoldDB" id="A0A0D0A3S9"/>
<evidence type="ECO:0000313" key="2">
    <source>
        <dbReference type="Proteomes" id="UP000054018"/>
    </source>
</evidence>
<keyword evidence="2" id="KW-1185">Reference proteome</keyword>
<proteinExistence type="predicted"/>
<gene>
    <name evidence="1" type="ORF">PISMIDRAFT_675641</name>
</gene>
<dbReference type="EMBL" id="KN833700">
    <property type="protein sequence ID" value="KIK26718.1"/>
    <property type="molecule type" value="Genomic_DNA"/>
</dbReference>
<dbReference type="Proteomes" id="UP000054018">
    <property type="component" value="Unassembled WGS sequence"/>
</dbReference>
<organism evidence="1 2">
    <name type="scientific">Pisolithus microcarpus 441</name>
    <dbReference type="NCBI Taxonomy" id="765257"/>
    <lineage>
        <taxon>Eukaryota</taxon>
        <taxon>Fungi</taxon>
        <taxon>Dikarya</taxon>
        <taxon>Basidiomycota</taxon>
        <taxon>Agaricomycotina</taxon>
        <taxon>Agaricomycetes</taxon>
        <taxon>Agaricomycetidae</taxon>
        <taxon>Boletales</taxon>
        <taxon>Sclerodermatineae</taxon>
        <taxon>Pisolithaceae</taxon>
        <taxon>Pisolithus</taxon>
    </lineage>
</organism>
<reference evidence="2" key="2">
    <citation type="submission" date="2015-01" db="EMBL/GenBank/DDBJ databases">
        <title>Evolutionary Origins and Diversification of the Mycorrhizal Mutualists.</title>
        <authorList>
            <consortium name="DOE Joint Genome Institute"/>
            <consortium name="Mycorrhizal Genomics Consortium"/>
            <person name="Kohler A."/>
            <person name="Kuo A."/>
            <person name="Nagy L.G."/>
            <person name="Floudas D."/>
            <person name="Copeland A."/>
            <person name="Barry K.W."/>
            <person name="Cichocki N."/>
            <person name="Veneault-Fourrey C."/>
            <person name="LaButti K."/>
            <person name="Lindquist E.A."/>
            <person name="Lipzen A."/>
            <person name="Lundell T."/>
            <person name="Morin E."/>
            <person name="Murat C."/>
            <person name="Riley R."/>
            <person name="Ohm R."/>
            <person name="Sun H."/>
            <person name="Tunlid A."/>
            <person name="Henrissat B."/>
            <person name="Grigoriev I.V."/>
            <person name="Hibbett D.S."/>
            <person name="Martin F."/>
        </authorList>
    </citation>
    <scope>NUCLEOTIDE SEQUENCE [LARGE SCALE GENOMIC DNA]</scope>
    <source>
        <strain evidence="2">441</strain>
    </source>
</reference>
<reference evidence="1 2" key="1">
    <citation type="submission" date="2014-04" db="EMBL/GenBank/DDBJ databases">
        <authorList>
            <consortium name="DOE Joint Genome Institute"/>
            <person name="Kuo A."/>
            <person name="Kohler A."/>
            <person name="Costa M.D."/>
            <person name="Nagy L.G."/>
            <person name="Floudas D."/>
            <person name="Copeland A."/>
            <person name="Barry K.W."/>
            <person name="Cichocki N."/>
            <person name="Veneault-Fourrey C."/>
            <person name="LaButti K."/>
            <person name="Lindquist E.A."/>
            <person name="Lipzen A."/>
            <person name="Lundell T."/>
            <person name="Morin E."/>
            <person name="Murat C."/>
            <person name="Sun H."/>
            <person name="Tunlid A."/>
            <person name="Henrissat B."/>
            <person name="Grigoriev I.V."/>
            <person name="Hibbett D.S."/>
            <person name="Martin F."/>
            <person name="Nordberg H.P."/>
            <person name="Cantor M.N."/>
            <person name="Hua S.X."/>
        </authorList>
    </citation>
    <scope>NUCLEOTIDE SEQUENCE [LARGE SCALE GENOMIC DNA]</scope>
    <source>
        <strain evidence="1 2">441</strain>
    </source>
</reference>
<evidence type="ECO:0000313" key="1">
    <source>
        <dbReference type="EMBL" id="KIK26718.1"/>
    </source>
</evidence>
<dbReference type="HOGENOM" id="CLU_1461874_0_0_1"/>
<accession>A0A0D0A3S9</accession>